<keyword evidence="7" id="KW-1185">Reference proteome</keyword>
<organism evidence="7 8">
    <name type="scientific">Nicotiana sylvestris</name>
    <name type="common">Wood tobacco</name>
    <name type="synonym">South American tobacco</name>
    <dbReference type="NCBI Taxonomy" id="4096"/>
    <lineage>
        <taxon>Eukaryota</taxon>
        <taxon>Viridiplantae</taxon>
        <taxon>Streptophyta</taxon>
        <taxon>Embryophyta</taxon>
        <taxon>Tracheophyta</taxon>
        <taxon>Spermatophyta</taxon>
        <taxon>Magnoliopsida</taxon>
        <taxon>eudicotyledons</taxon>
        <taxon>Gunneridae</taxon>
        <taxon>Pentapetalae</taxon>
        <taxon>asterids</taxon>
        <taxon>lamiids</taxon>
        <taxon>Solanales</taxon>
        <taxon>Solanaceae</taxon>
        <taxon>Nicotianoideae</taxon>
        <taxon>Nicotianeae</taxon>
        <taxon>Nicotiana</taxon>
    </lineage>
</organism>
<dbReference type="Proteomes" id="UP000189701">
    <property type="component" value="Unplaced"/>
</dbReference>
<dbReference type="AlphaFoldDB" id="A0A1U7YN18"/>
<dbReference type="RefSeq" id="XP_009800634.1">
    <property type="nucleotide sequence ID" value="XM_009802332.1"/>
</dbReference>
<dbReference type="eggNOG" id="ENOG502S7QS">
    <property type="taxonomic scope" value="Eukaryota"/>
</dbReference>
<dbReference type="PANTHER" id="PTHR31232">
    <property type="match status" value="1"/>
</dbReference>
<keyword evidence="3 6" id="KW-0713">Self-incompatibility</keyword>
<name>A0A1U7YN18_NICSY</name>
<evidence type="ECO:0000313" key="7">
    <source>
        <dbReference type="Proteomes" id="UP000189701"/>
    </source>
</evidence>
<accession>A0A1U7YN18</accession>
<evidence type="ECO:0000256" key="5">
    <source>
        <dbReference type="ARBA" id="ARBA00022729"/>
    </source>
</evidence>
<evidence type="ECO:0000256" key="6">
    <source>
        <dbReference type="RuleBase" id="RU367044"/>
    </source>
</evidence>
<dbReference type="PANTHER" id="PTHR31232:SF18">
    <property type="entry name" value="S-PROTEIN HOMOLOG"/>
    <property type="match status" value="1"/>
</dbReference>
<dbReference type="GO" id="GO:0005576">
    <property type="term" value="C:extracellular region"/>
    <property type="evidence" value="ECO:0007669"/>
    <property type="project" value="UniProtKB-SubCell"/>
</dbReference>
<evidence type="ECO:0000313" key="8">
    <source>
        <dbReference type="RefSeq" id="XP_009800634.1"/>
    </source>
</evidence>
<dbReference type="GO" id="GO:0060320">
    <property type="term" value="P:rejection of self pollen"/>
    <property type="evidence" value="ECO:0007669"/>
    <property type="project" value="UniProtKB-KW"/>
</dbReference>
<dbReference type="InterPro" id="IPR010264">
    <property type="entry name" value="Self-incomp_S1"/>
</dbReference>
<protein>
    <recommendedName>
        <fullName evidence="6">S-protein homolog</fullName>
    </recommendedName>
</protein>
<evidence type="ECO:0000256" key="1">
    <source>
        <dbReference type="ARBA" id="ARBA00004613"/>
    </source>
</evidence>
<keyword evidence="4 6" id="KW-0964">Secreted</keyword>
<dbReference type="Pfam" id="PF05938">
    <property type="entry name" value="Self-incomp_S1"/>
    <property type="match status" value="1"/>
</dbReference>
<gene>
    <name evidence="8" type="primary">LOC104246521</name>
</gene>
<feature type="signal peptide" evidence="6">
    <location>
        <begin position="1"/>
        <end position="23"/>
    </location>
</feature>
<sequence>MKTFKGNTFCMLLLTLLYLLVLGSRPLARGISLHLPNINQRVQVHVINRLVNGNPIFLHCQSHDNDLGTSIVQDGDEVNWSFRVNFWGTTLFYCDVQLEIDSPIWFHFNVYDANRDHRRCRSECRWMISREGLLFGYNQESKNWESFPFTIA</sequence>
<evidence type="ECO:0000256" key="3">
    <source>
        <dbReference type="ARBA" id="ARBA00022471"/>
    </source>
</evidence>
<proteinExistence type="inferred from homology"/>
<feature type="chain" id="PRO_5025085578" description="S-protein homolog" evidence="6">
    <location>
        <begin position="24"/>
        <end position="152"/>
    </location>
</feature>
<keyword evidence="5 6" id="KW-0732">Signal</keyword>
<reference evidence="8" key="2">
    <citation type="submission" date="2025-08" db="UniProtKB">
        <authorList>
            <consortium name="RefSeq"/>
        </authorList>
    </citation>
    <scope>IDENTIFICATION</scope>
    <source>
        <tissue evidence="8">Leaf</tissue>
    </source>
</reference>
<evidence type="ECO:0000256" key="2">
    <source>
        <dbReference type="ARBA" id="ARBA00005581"/>
    </source>
</evidence>
<comment type="similarity">
    <text evidence="2 6">Belongs to the plant self-incompatibility (S1) protein family.</text>
</comment>
<reference evidence="7" key="1">
    <citation type="journal article" date="2013" name="Genome Biol.">
        <title>Reference genomes and transcriptomes of Nicotiana sylvestris and Nicotiana tomentosiformis.</title>
        <authorList>
            <person name="Sierro N."/>
            <person name="Battey J.N."/>
            <person name="Ouadi S."/>
            <person name="Bovet L."/>
            <person name="Goepfert S."/>
            <person name="Bakaher N."/>
            <person name="Peitsch M.C."/>
            <person name="Ivanov N.V."/>
        </authorList>
    </citation>
    <scope>NUCLEOTIDE SEQUENCE [LARGE SCALE GENOMIC DNA]</scope>
</reference>
<comment type="subcellular location">
    <subcellularLocation>
        <location evidence="1 6">Secreted</location>
    </subcellularLocation>
</comment>
<evidence type="ECO:0000256" key="4">
    <source>
        <dbReference type="ARBA" id="ARBA00022525"/>
    </source>
</evidence>